<dbReference type="EMBL" id="JAUIZM010000003">
    <property type="protein sequence ID" value="KAK1394563.1"/>
    <property type="molecule type" value="Genomic_DNA"/>
</dbReference>
<dbReference type="AlphaFoldDB" id="A0AAD8N4I5"/>
<proteinExistence type="predicted"/>
<gene>
    <name evidence="1" type="ORF">POM88_013619</name>
</gene>
<name>A0AAD8N4I5_9APIA</name>
<reference evidence="1" key="1">
    <citation type="submission" date="2023-02" db="EMBL/GenBank/DDBJ databases">
        <title>Genome of toxic invasive species Heracleum sosnowskyi carries increased number of genes despite the absence of recent whole-genome duplications.</title>
        <authorList>
            <person name="Schelkunov M."/>
            <person name="Shtratnikova V."/>
            <person name="Makarenko M."/>
            <person name="Klepikova A."/>
            <person name="Omelchenko D."/>
            <person name="Novikova G."/>
            <person name="Obukhova E."/>
            <person name="Bogdanov V."/>
            <person name="Penin A."/>
            <person name="Logacheva M."/>
        </authorList>
    </citation>
    <scope>NUCLEOTIDE SEQUENCE</scope>
    <source>
        <strain evidence="1">Hsosn_3</strain>
        <tissue evidence="1">Leaf</tissue>
    </source>
</reference>
<evidence type="ECO:0000313" key="1">
    <source>
        <dbReference type="EMBL" id="KAK1394563.1"/>
    </source>
</evidence>
<keyword evidence="2" id="KW-1185">Reference proteome</keyword>
<organism evidence="1 2">
    <name type="scientific">Heracleum sosnowskyi</name>
    <dbReference type="NCBI Taxonomy" id="360622"/>
    <lineage>
        <taxon>Eukaryota</taxon>
        <taxon>Viridiplantae</taxon>
        <taxon>Streptophyta</taxon>
        <taxon>Embryophyta</taxon>
        <taxon>Tracheophyta</taxon>
        <taxon>Spermatophyta</taxon>
        <taxon>Magnoliopsida</taxon>
        <taxon>eudicotyledons</taxon>
        <taxon>Gunneridae</taxon>
        <taxon>Pentapetalae</taxon>
        <taxon>asterids</taxon>
        <taxon>campanulids</taxon>
        <taxon>Apiales</taxon>
        <taxon>Apiaceae</taxon>
        <taxon>Apioideae</taxon>
        <taxon>apioid superclade</taxon>
        <taxon>Tordylieae</taxon>
        <taxon>Tordyliinae</taxon>
        <taxon>Heracleum</taxon>
    </lineage>
</organism>
<evidence type="ECO:0000313" key="2">
    <source>
        <dbReference type="Proteomes" id="UP001237642"/>
    </source>
</evidence>
<protein>
    <submittedName>
        <fullName evidence="1">Uncharacterized protein</fullName>
    </submittedName>
</protein>
<dbReference type="Proteomes" id="UP001237642">
    <property type="component" value="Unassembled WGS sequence"/>
</dbReference>
<reference evidence="1" key="2">
    <citation type="submission" date="2023-05" db="EMBL/GenBank/DDBJ databases">
        <authorList>
            <person name="Schelkunov M.I."/>
        </authorList>
    </citation>
    <scope>NUCLEOTIDE SEQUENCE</scope>
    <source>
        <strain evidence="1">Hsosn_3</strain>
        <tissue evidence="1">Leaf</tissue>
    </source>
</reference>
<accession>A0AAD8N4I5</accession>
<comment type="caution">
    <text evidence="1">The sequence shown here is derived from an EMBL/GenBank/DDBJ whole genome shotgun (WGS) entry which is preliminary data.</text>
</comment>
<sequence length="153" mass="16787">MLIPYDPSQSDYVFPPTANAHFRGETGSSIFPADDEDEYEEAEGGNRLLGIMFGNVDGAGAGDLDIDYLDEGSNVLRSSVNLFFETKNPMWPLPGVMPRSHPSQEACPSSMVNVSIGTSSSSVMNFQTEPLQTKDIVVTNPCFCGQRKREWLD</sequence>